<sequence length="174" mass="19436">MSNVEIEKSPEKRVKIHDTRARKAQKVTDNSTHNNMRSEDQEQALGYKLDPEYANMDLQTTSENLLASEILTELETESSGINSGISDFLHIENAPSNKCSTPTTNHLQTVEASNESEANNIVTLMDEKDKNEQVAISLLVKTATEASAAEYINIIMKETQRMEKENDNDGFTTV</sequence>
<comment type="caution">
    <text evidence="1">The sequence shown here is derived from an EMBL/GenBank/DDBJ whole genome shotgun (WGS) entry which is preliminary data.</text>
</comment>
<evidence type="ECO:0000313" key="1">
    <source>
        <dbReference type="EMBL" id="CAG8570479.1"/>
    </source>
</evidence>
<dbReference type="EMBL" id="CAJVPW010006562">
    <property type="protein sequence ID" value="CAG8570479.1"/>
    <property type="molecule type" value="Genomic_DNA"/>
</dbReference>
<reference evidence="1" key="1">
    <citation type="submission" date="2021-06" db="EMBL/GenBank/DDBJ databases">
        <authorList>
            <person name="Kallberg Y."/>
            <person name="Tangrot J."/>
            <person name="Rosling A."/>
        </authorList>
    </citation>
    <scope>NUCLEOTIDE SEQUENCE</scope>
    <source>
        <strain evidence="1">28 12/20/2015</strain>
    </source>
</reference>
<evidence type="ECO:0000313" key="2">
    <source>
        <dbReference type="Proteomes" id="UP000789366"/>
    </source>
</evidence>
<gene>
    <name evidence="1" type="ORF">SPELUC_LOCUS5974</name>
</gene>
<keyword evidence="2" id="KW-1185">Reference proteome</keyword>
<name>A0ACA9M534_9GLOM</name>
<organism evidence="1 2">
    <name type="scientific">Cetraspora pellucida</name>
    <dbReference type="NCBI Taxonomy" id="1433469"/>
    <lineage>
        <taxon>Eukaryota</taxon>
        <taxon>Fungi</taxon>
        <taxon>Fungi incertae sedis</taxon>
        <taxon>Mucoromycota</taxon>
        <taxon>Glomeromycotina</taxon>
        <taxon>Glomeromycetes</taxon>
        <taxon>Diversisporales</taxon>
        <taxon>Gigasporaceae</taxon>
        <taxon>Cetraspora</taxon>
    </lineage>
</organism>
<proteinExistence type="predicted"/>
<accession>A0ACA9M534</accession>
<feature type="non-terminal residue" evidence="1">
    <location>
        <position position="174"/>
    </location>
</feature>
<protein>
    <submittedName>
        <fullName evidence="1">11688_t:CDS:1</fullName>
    </submittedName>
</protein>
<dbReference type="Proteomes" id="UP000789366">
    <property type="component" value="Unassembled WGS sequence"/>
</dbReference>